<dbReference type="Pfam" id="PF13886">
    <property type="entry name" value="TM7S3_TM198"/>
    <property type="match status" value="1"/>
</dbReference>
<dbReference type="VEuPathDB" id="VectorBase:AATE009920"/>
<comment type="subcellular location">
    <subcellularLocation>
        <location evidence="1">Membrane</location>
        <topology evidence="1">Multi-pass membrane protein</topology>
    </subcellularLocation>
</comment>
<organism evidence="6">
    <name type="scientific">Anopheles atroparvus</name>
    <name type="common">European mosquito</name>
    <dbReference type="NCBI Taxonomy" id="41427"/>
    <lineage>
        <taxon>Eukaryota</taxon>
        <taxon>Metazoa</taxon>
        <taxon>Ecdysozoa</taxon>
        <taxon>Arthropoda</taxon>
        <taxon>Hexapoda</taxon>
        <taxon>Insecta</taxon>
        <taxon>Pterygota</taxon>
        <taxon>Neoptera</taxon>
        <taxon>Endopterygota</taxon>
        <taxon>Diptera</taxon>
        <taxon>Nematocera</taxon>
        <taxon>Culicoidea</taxon>
        <taxon>Culicidae</taxon>
        <taxon>Anophelinae</taxon>
        <taxon>Anopheles</taxon>
    </lineage>
</organism>
<dbReference type="PANTHER" id="PTHR15937">
    <property type="entry name" value="TRANSMEMBRANE 7 SUPERFAMILY MEMBER 3"/>
    <property type="match status" value="1"/>
</dbReference>
<dbReference type="InterPro" id="IPR042502">
    <property type="entry name" value="TM7SF3"/>
</dbReference>
<dbReference type="GO" id="GO:0005886">
    <property type="term" value="C:plasma membrane"/>
    <property type="evidence" value="ECO:0007669"/>
    <property type="project" value="TreeGrafter"/>
</dbReference>
<evidence type="ECO:0000256" key="2">
    <source>
        <dbReference type="ARBA" id="ARBA00022692"/>
    </source>
</evidence>
<dbReference type="AlphaFoldDB" id="A0A182J249"/>
<keyword evidence="3" id="KW-1133">Transmembrane helix</keyword>
<reference evidence="6" key="1">
    <citation type="submission" date="2022-08" db="UniProtKB">
        <authorList>
            <consortium name="EnsemblMetazoa"/>
        </authorList>
    </citation>
    <scope>IDENTIFICATION</scope>
    <source>
        <strain evidence="6">EBRO</strain>
    </source>
</reference>
<keyword evidence="4" id="KW-0472">Membrane</keyword>
<protein>
    <recommendedName>
        <fullName evidence="5">TM7S3/TM198-like domain-containing protein</fullName>
    </recommendedName>
</protein>
<sequence length="603" mass="66947">MLGIVTRGSLLLLYISLLKLCGLICFASNNGTTNVSSTQAPSLEIVPEVIELAVPVQIKMNDINDYREIILPPYSNTRIQLSKYSRNAGKTVGYALVQLHAFEFNVTLSYNSTIVDGGHLSGQNVGLLLYGDGDLYALNLNPQQPVWVSIVLMLYNQSAPVPGGCNLEFPVEVSPILNLTLTSEIIIVDTPAASVAPQFRNGPNGCGKARLQYESYYYQMPSHDFSQRSYFSAIRSVISYANAKSSGRQNSLHAPLLINRHEYGRITGRGMVFVTAVIDPVHRGFSLYVPAHTYSCQPFVNEAQCYGLDLPLRVLAIILAIFAVAEIIVGWLPVVVKCPICMACLSVLLFIEGMDWSGKSTTVEWLIVFMVGAAVVGVLIGLVLALFAPITGMALSAFLTGYLILQTVFGLIHGNFYNLPFISLYIFLGATLIGIVLSVMLPIVLITRSVILGSIFIFYSVNVIFAGHLDYPLRHSVRRLYVENYPYVYADPSLDENDFVALASFVLTMVVCLFLRSRYQSDEVQGDYTRVEIPWHGRFARLGDDEDRVERSTVIAADDTAAYQRFVNEQTVITRWTSGEDDVFESPQTNSRFFRMLRRNTCK</sequence>
<proteinExistence type="predicted"/>
<dbReference type="Pfam" id="PF25992">
    <property type="entry name" value="Ig_TM7SF3_N"/>
    <property type="match status" value="1"/>
</dbReference>
<evidence type="ECO:0000313" key="6">
    <source>
        <dbReference type="EnsemblMetazoa" id="AATE009920-PA.1"/>
    </source>
</evidence>
<name>A0A182J249_ANOAO</name>
<dbReference type="GO" id="GO:0043069">
    <property type="term" value="P:negative regulation of programmed cell death"/>
    <property type="evidence" value="ECO:0007669"/>
    <property type="project" value="TreeGrafter"/>
</dbReference>
<evidence type="ECO:0000256" key="1">
    <source>
        <dbReference type="ARBA" id="ARBA00004141"/>
    </source>
</evidence>
<feature type="domain" description="TM7S3/TM198-like" evidence="5">
    <location>
        <begin position="317"/>
        <end position="516"/>
    </location>
</feature>
<dbReference type="STRING" id="41427.A0A182J249"/>
<dbReference type="EnsemblMetazoa" id="AATE009920-RA">
    <property type="protein sequence ID" value="AATE009920-PA.1"/>
    <property type="gene ID" value="AATE009920"/>
</dbReference>
<dbReference type="PANTHER" id="PTHR15937:SF3">
    <property type="entry name" value="TRANSMEMBRANE 7 SUPERFAMILY MEMBER 3"/>
    <property type="match status" value="1"/>
</dbReference>
<evidence type="ECO:0000256" key="3">
    <source>
        <dbReference type="ARBA" id="ARBA00022989"/>
    </source>
</evidence>
<evidence type="ECO:0000259" key="5">
    <source>
        <dbReference type="Pfam" id="PF13886"/>
    </source>
</evidence>
<evidence type="ECO:0000256" key="4">
    <source>
        <dbReference type="ARBA" id="ARBA00023136"/>
    </source>
</evidence>
<accession>A0A182J249</accession>
<dbReference type="InterPro" id="IPR025256">
    <property type="entry name" value="TM7S3/TM198-like_dom"/>
</dbReference>
<keyword evidence="2" id="KW-0812">Transmembrane</keyword>